<accession>A0A1J5PSP3</accession>
<reference evidence="1" key="1">
    <citation type="submission" date="2016-10" db="EMBL/GenBank/DDBJ databases">
        <title>Sequence of Gallionella enrichment culture.</title>
        <authorList>
            <person name="Poehlein A."/>
            <person name="Muehling M."/>
            <person name="Daniel R."/>
        </authorList>
    </citation>
    <scope>NUCLEOTIDE SEQUENCE</scope>
</reference>
<evidence type="ECO:0000313" key="1">
    <source>
        <dbReference type="EMBL" id="OIQ74505.1"/>
    </source>
</evidence>
<dbReference type="EMBL" id="MLJW01002486">
    <property type="protein sequence ID" value="OIQ74505.1"/>
    <property type="molecule type" value="Genomic_DNA"/>
</dbReference>
<proteinExistence type="predicted"/>
<name>A0A1J5PSP3_9ZZZZ</name>
<comment type="caution">
    <text evidence="1">The sequence shown here is derived from an EMBL/GenBank/DDBJ whole genome shotgun (WGS) entry which is preliminary data.</text>
</comment>
<organism evidence="1">
    <name type="scientific">mine drainage metagenome</name>
    <dbReference type="NCBI Taxonomy" id="410659"/>
    <lineage>
        <taxon>unclassified sequences</taxon>
        <taxon>metagenomes</taxon>
        <taxon>ecological metagenomes</taxon>
    </lineage>
</organism>
<dbReference type="AlphaFoldDB" id="A0A1J5PSP3"/>
<protein>
    <recommendedName>
        <fullName evidence="2">Glyoxalase-like domain-containing protein</fullName>
    </recommendedName>
</protein>
<gene>
    <name evidence="1" type="ORF">GALL_438390</name>
</gene>
<sequence length="97" mass="10221">MFGAATVRPADDGCSLMLGLSRFDIVHPAALWEMFGGAAPDSRGRRDYMAALTFRTLSLDAAETALEAGNIRGVDRIGTSVLVPAAEAFGVTLEFSV</sequence>
<evidence type="ECO:0008006" key="2">
    <source>
        <dbReference type="Google" id="ProtNLM"/>
    </source>
</evidence>